<accession>A0A2P2JZM4</accession>
<keyword evidence="1" id="KW-1133">Transmembrane helix</keyword>
<organism evidence="2">
    <name type="scientific">Rhizophora mucronata</name>
    <name type="common">Asiatic mangrove</name>
    <dbReference type="NCBI Taxonomy" id="61149"/>
    <lineage>
        <taxon>Eukaryota</taxon>
        <taxon>Viridiplantae</taxon>
        <taxon>Streptophyta</taxon>
        <taxon>Embryophyta</taxon>
        <taxon>Tracheophyta</taxon>
        <taxon>Spermatophyta</taxon>
        <taxon>Magnoliopsida</taxon>
        <taxon>eudicotyledons</taxon>
        <taxon>Gunneridae</taxon>
        <taxon>Pentapetalae</taxon>
        <taxon>rosids</taxon>
        <taxon>fabids</taxon>
        <taxon>Malpighiales</taxon>
        <taxon>Rhizophoraceae</taxon>
        <taxon>Rhizophora</taxon>
    </lineage>
</organism>
<keyword evidence="1" id="KW-0812">Transmembrane</keyword>
<protein>
    <submittedName>
        <fullName evidence="2">Uncharacterized protein</fullName>
    </submittedName>
</protein>
<evidence type="ECO:0000256" key="1">
    <source>
        <dbReference type="SAM" id="Phobius"/>
    </source>
</evidence>
<evidence type="ECO:0000313" key="2">
    <source>
        <dbReference type="EMBL" id="MBW98875.1"/>
    </source>
</evidence>
<dbReference type="EMBL" id="GGEC01018392">
    <property type="protein sequence ID" value="MBW98875.1"/>
    <property type="molecule type" value="Transcribed_RNA"/>
</dbReference>
<reference evidence="2" key="1">
    <citation type="submission" date="2018-02" db="EMBL/GenBank/DDBJ databases">
        <title>Rhizophora mucronata_Transcriptome.</title>
        <authorList>
            <person name="Meera S.P."/>
            <person name="Sreeshan A."/>
            <person name="Augustine A."/>
        </authorList>
    </citation>
    <scope>NUCLEOTIDE SEQUENCE</scope>
    <source>
        <tissue evidence="2">Leaf</tissue>
    </source>
</reference>
<feature type="transmembrane region" description="Helical" evidence="1">
    <location>
        <begin position="7"/>
        <end position="25"/>
    </location>
</feature>
<keyword evidence="1" id="KW-0472">Membrane</keyword>
<proteinExistence type="predicted"/>
<name>A0A2P2JZM4_RHIMU</name>
<dbReference type="AlphaFoldDB" id="A0A2P2JZM4"/>
<sequence>MYIVNRFLVFLPFVLSLNYFLLSTFCI</sequence>